<dbReference type="InterPro" id="IPR005572">
    <property type="entry name" value="Anti-sigma_E_RseA_N"/>
</dbReference>
<dbReference type="SUPFAM" id="SSF89069">
    <property type="entry name" value="N-terminal, cytoplasmic domain of anti-sigmaE factor RseA"/>
    <property type="match status" value="1"/>
</dbReference>
<dbReference type="CDD" id="cd16328">
    <property type="entry name" value="RseA_N"/>
    <property type="match status" value="1"/>
</dbReference>
<dbReference type="Gene3D" id="1.10.10.880">
    <property type="entry name" value="Anti sigma-E protein RseA, N-terminal domain"/>
    <property type="match status" value="1"/>
</dbReference>
<evidence type="ECO:0000259" key="2">
    <source>
        <dbReference type="Pfam" id="PF03872"/>
    </source>
</evidence>
<proteinExistence type="predicted"/>
<name>A0A147GU24_9BURK</name>
<dbReference type="PANTHER" id="PTHR38104">
    <property type="match status" value="1"/>
</dbReference>
<evidence type="ECO:0000313" key="4">
    <source>
        <dbReference type="Proteomes" id="UP000072741"/>
    </source>
</evidence>
<reference evidence="3 4" key="1">
    <citation type="journal article" date="2016" name="Front. Microbiol.">
        <title>Genomic Resource of Rice Seed Associated Bacteria.</title>
        <authorList>
            <person name="Midha S."/>
            <person name="Bansal K."/>
            <person name="Sharma S."/>
            <person name="Kumar N."/>
            <person name="Patil P.P."/>
            <person name="Chaudhry V."/>
            <person name="Patil P.B."/>
        </authorList>
    </citation>
    <scope>NUCLEOTIDE SEQUENCE [LARGE SCALE GENOMIC DNA]</scope>
    <source>
        <strain evidence="3 4">NS331</strain>
    </source>
</reference>
<sequence length="212" mass="22106">MNEHRDRTLERVSALIDGELPAGEVAQAVQTVMNDEAQRAALQMYQLVGETLRTGRHTACTDGDAFLARLRARMESEPPVLRPAVAAVPAAPARPEPMEAANEPVFRWRLVAGVASVAVAAAVGWSFVGGAGGNGGAQLARQDGGAPVLAASGGNAAAPATAQNLVQVGNRPEVMLRDPRLDELLEAHQQAGGASQMPSGFLRNATFESPAR</sequence>
<dbReference type="RefSeq" id="WP_058642421.1">
    <property type="nucleotide sequence ID" value="NZ_LDSL01000074.1"/>
</dbReference>
<dbReference type="InterPro" id="IPR052383">
    <property type="entry name" value="Anti-sigma-E_RseA-like"/>
</dbReference>
<dbReference type="PANTHER" id="PTHR38104:SF1">
    <property type="entry name" value="ANTI-SIGMA-E FACTOR RSEA"/>
    <property type="match status" value="1"/>
</dbReference>
<dbReference type="Pfam" id="PF03872">
    <property type="entry name" value="RseA_N"/>
    <property type="match status" value="1"/>
</dbReference>
<protein>
    <recommendedName>
        <fullName evidence="2">Anti sigma-E protein RseA N-terminal domain-containing protein</fullName>
    </recommendedName>
</protein>
<accession>A0A147GU24</accession>
<dbReference type="PATRIC" id="fig|433924.3.peg.4650"/>
<dbReference type="OrthoDB" id="8561243at2"/>
<dbReference type="GO" id="GO:0016989">
    <property type="term" value="F:sigma factor antagonist activity"/>
    <property type="evidence" value="ECO:0007669"/>
    <property type="project" value="InterPro"/>
</dbReference>
<evidence type="ECO:0000313" key="3">
    <source>
        <dbReference type="EMBL" id="KTT20943.1"/>
    </source>
</evidence>
<evidence type="ECO:0000256" key="1">
    <source>
        <dbReference type="SAM" id="MobiDB-lite"/>
    </source>
</evidence>
<dbReference type="Proteomes" id="UP000072741">
    <property type="component" value="Unassembled WGS sequence"/>
</dbReference>
<feature type="domain" description="Anti sigma-E protein RseA N-terminal" evidence="2">
    <location>
        <begin position="10"/>
        <end position="97"/>
    </location>
</feature>
<comment type="caution">
    <text evidence="3">The sequence shown here is derived from an EMBL/GenBank/DDBJ whole genome shotgun (WGS) entry which is preliminary data.</text>
</comment>
<organism evidence="3 4">
    <name type="scientific">Pseudacidovorax intermedius</name>
    <dbReference type="NCBI Taxonomy" id="433924"/>
    <lineage>
        <taxon>Bacteria</taxon>
        <taxon>Pseudomonadati</taxon>
        <taxon>Pseudomonadota</taxon>
        <taxon>Betaproteobacteria</taxon>
        <taxon>Burkholderiales</taxon>
        <taxon>Comamonadaceae</taxon>
        <taxon>Pseudacidovorax</taxon>
    </lineage>
</organism>
<gene>
    <name evidence="3" type="ORF">NS331_12965</name>
</gene>
<dbReference type="AlphaFoldDB" id="A0A147GU24"/>
<dbReference type="EMBL" id="LDSL01000074">
    <property type="protein sequence ID" value="KTT20943.1"/>
    <property type="molecule type" value="Genomic_DNA"/>
</dbReference>
<feature type="region of interest" description="Disordered" evidence="1">
    <location>
        <begin position="191"/>
        <end position="212"/>
    </location>
</feature>
<keyword evidence="4" id="KW-1185">Reference proteome</keyword>
<dbReference type="InterPro" id="IPR036147">
    <property type="entry name" value="Anti-sigma_E_RseA_N_sf"/>
</dbReference>